<dbReference type="EMBL" id="AP012338">
    <property type="protein sequence ID" value="BAM04422.1"/>
    <property type="molecule type" value="Genomic_DNA"/>
</dbReference>
<dbReference type="STRING" id="1142394.PSMK_22630"/>
<organism evidence="3 4">
    <name type="scientific">Phycisphaera mikurensis (strain NBRC 102666 / KCTC 22515 / FYK2301M01)</name>
    <dbReference type="NCBI Taxonomy" id="1142394"/>
    <lineage>
        <taxon>Bacteria</taxon>
        <taxon>Pseudomonadati</taxon>
        <taxon>Planctomycetota</taxon>
        <taxon>Phycisphaerae</taxon>
        <taxon>Phycisphaerales</taxon>
        <taxon>Phycisphaeraceae</taxon>
        <taxon>Phycisphaera</taxon>
    </lineage>
</organism>
<dbReference type="AlphaFoldDB" id="I0IGN4"/>
<evidence type="ECO:0000313" key="3">
    <source>
        <dbReference type="EMBL" id="BAM04422.1"/>
    </source>
</evidence>
<sequence>MNAPTQRGSAAGPAPRERVLLVGLASTLPPLRAAMEADPAGPVPVAECCVAGAGAGDPVGVARRAGATRAILCLPASLGGRAARVGEALAAAGLPWVGVRPLREQLADAADRPGAGELDLAALTDRAPRPLDEALLGPLLRGRRVLVTGAGGSIGAELCRVIAAWRPSVLHAVERSENALFEVERELVRRFPGLPLAAVLHDVTQAERTHDLLQRLRPDLVVHAAAHKHVGMMEGHPAEAIENNLYGTRSVAAAADACGADRFVMISTDKAVNPTSVMGASKRLAERDVLGRDATSRTRMCTVRFGNVLGSACSVLPIWEDQLRRGGPLEVTDKRMLRYFMTIPEAAGLVLTAAALSGASGPAGGRRGGETFLLDMGEPVRIVDLAHRFLRQRGVEPGVDVAIRFTGARPGEKLFEELAHNADEVIPTAHPGIRVWRTAAVPASAQRATSRLDALRRRAGLAAPPWRGVSAAEAGAALRAAVPEMSGGAGGGAGAAQPVRLFAPPVHALAG</sequence>
<dbReference type="CDD" id="cd05237">
    <property type="entry name" value="UDP_invert_4-6DH_SDR_e"/>
    <property type="match status" value="1"/>
</dbReference>
<protein>
    <submittedName>
        <fullName evidence="3">Putative polysaccharide biosynthesis protein</fullName>
    </submittedName>
</protein>
<accession>I0IGN4</accession>
<dbReference type="SUPFAM" id="SSF51735">
    <property type="entry name" value="NAD(P)-binding Rossmann-fold domains"/>
    <property type="match status" value="1"/>
</dbReference>
<dbReference type="Gene3D" id="3.40.50.720">
    <property type="entry name" value="NAD(P)-binding Rossmann-like Domain"/>
    <property type="match status" value="1"/>
</dbReference>
<name>I0IGN4_PHYMF</name>
<dbReference type="InterPro" id="IPR036291">
    <property type="entry name" value="NAD(P)-bd_dom_sf"/>
</dbReference>
<dbReference type="InterPro" id="IPR003869">
    <property type="entry name" value="Polysac_CapD-like"/>
</dbReference>
<dbReference type="eggNOG" id="COG1086">
    <property type="taxonomic scope" value="Bacteria"/>
</dbReference>
<dbReference type="OrthoDB" id="9803111at2"/>
<evidence type="ECO:0000259" key="2">
    <source>
        <dbReference type="Pfam" id="PF02719"/>
    </source>
</evidence>
<dbReference type="Proteomes" id="UP000007881">
    <property type="component" value="Chromosome"/>
</dbReference>
<dbReference type="InterPro" id="IPR051203">
    <property type="entry name" value="Polysaccharide_Synthase-Rel"/>
</dbReference>
<dbReference type="PANTHER" id="PTHR43318:SF1">
    <property type="entry name" value="POLYSACCHARIDE BIOSYNTHESIS PROTEIN EPSC-RELATED"/>
    <property type="match status" value="1"/>
</dbReference>
<dbReference type="RefSeq" id="WP_014437640.1">
    <property type="nucleotide sequence ID" value="NC_017080.1"/>
</dbReference>
<dbReference type="KEGG" id="phm:PSMK_22630"/>
<dbReference type="PANTHER" id="PTHR43318">
    <property type="entry name" value="UDP-N-ACETYLGLUCOSAMINE 4,6-DEHYDRATASE"/>
    <property type="match status" value="1"/>
</dbReference>
<gene>
    <name evidence="3" type="ordered locus">PSMK_22630</name>
</gene>
<dbReference type="HOGENOM" id="CLU_013560_4_0_0"/>
<evidence type="ECO:0000256" key="1">
    <source>
        <dbReference type="ARBA" id="ARBA00007430"/>
    </source>
</evidence>
<reference evidence="3 4" key="1">
    <citation type="submission" date="2012-02" db="EMBL/GenBank/DDBJ databases">
        <title>Complete genome sequence of Phycisphaera mikurensis NBRC 102666.</title>
        <authorList>
            <person name="Ankai A."/>
            <person name="Hosoyama A."/>
            <person name="Terui Y."/>
            <person name="Sekine M."/>
            <person name="Fukai R."/>
            <person name="Kato Y."/>
            <person name="Nakamura S."/>
            <person name="Yamada-Narita S."/>
            <person name="Kawakoshi A."/>
            <person name="Fukunaga Y."/>
            <person name="Yamazaki S."/>
            <person name="Fujita N."/>
        </authorList>
    </citation>
    <scope>NUCLEOTIDE SEQUENCE [LARGE SCALE GENOMIC DNA]</scope>
    <source>
        <strain evidence="4">NBRC 102666 / KCTC 22515 / FYK2301M01</strain>
    </source>
</reference>
<feature type="domain" description="Polysaccharide biosynthesis protein CapD-like" evidence="2">
    <location>
        <begin position="145"/>
        <end position="434"/>
    </location>
</feature>
<comment type="similarity">
    <text evidence="1">Belongs to the polysaccharide synthase family.</text>
</comment>
<proteinExistence type="inferred from homology"/>
<evidence type="ECO:0000313" key="4">
    <source>
        <dbReference type="Proteomes" id="UP000007881"/>
    </source>
</evidence>
<keyword evidence="4" id="KW-1185">Reference proteome</keyword>
<dbReference type="Pfam" id="PF02719">
    <property type="entry name" value="Polysacc_synt_2"/>
    <property type="match status" value="1"/>
</dbReference>